<organism evidence="1 2">
    <name type="scientific">Thermogemmata fonticola</name>
    <dbReference type="NCBI Taxonomy" id="2755323"/>
    <lineage>
        <taxon>Bacteria</taxon>
        <taxon>Pseudomonadati</taxon>
        <taxon>Planctomycetota</taxon>
        <taxon>Planctomycetia</taxon>
        <taxon>Gemmatales</taxon>
        <taxon>Gemmataceae</taxon>
        <taxon>Thermogemmata</taxon>
    </lineage>
</organism>
<protein>
    <submittedName>
        <fullName evidence="1">PQQ-binding-like beta-propeller repeat protein</fullName>
    </submittedName>
</protein>
<dbReference type="Gene3D" id="2.120.10.30">
    <property type="entry name" value="TolB, C-terminal domain"/>
    <property type="match status" value="1"/>
</dbReference>
<evidence type="ECO:0000313" key="2">
    <source>
        <dbReference type="Proteomes" id="UP000542342"/>
    </source>
</evidence>
<sequence length="662" mass="75101">MRWGLVRWWAVALGWVMTCTLSARENSPPPRNDPIRVVATQSGVKQQNRPQTKEEDDRVAILLALRLLADRPNGQVLPPGVRVQIANGEQIVELAPIQRRPPLNDPADSPAAEVLSDEQLLSRVQLDPKDGKGLLEYLRNRTLKENELNQLDHWIQQFGADSFEERLRAVKEVERYGAAAIGRLKATLKHTDPEVRYRAQQALQRLETIPQGQVLAAVVRALQQQKPPGTVPALLEFLPSATDDDNVLSVIRQALISLAATPDGQAEPALVAALQDRHPIRRSMAMIALIEGGPANRRIRLPDAYPQVRDAVRREKDIEVKYTALWTLLLTTRESEYLSELLALIPDLPRGHLWQLEDLLLQLSGGKHPPNGRFGKDPQSLTKTRDAWLQWWKEQGQQLSLADFRYQPRIRGVTEIIEIDIRGYSQGRVVSLGADLKEKWSITGLNYPCDMKRLSNGQILVADTNTSRVLVFDADGRQIRAHFINQQPFAIYVLPNDDIQIIARNNVYLFDKQWKQKAIYSRPAFDIISGCRLPNGETLLVRNVAQGSTGFRLDLQLKELRDTHSFARMNHMQSIEPIDEERVLVCEYNRVAEYNLKTGKLVWSYNCNNPNSAQRLPNGNTLITLMNDPPNGRIIELAPDGEIVWEYQSKDPGLRPVRAWRR</sequence>
<name>A0A7V8VB17_9BACT</name>
<dbReference type="EMBL" id="JACEFB010000001">
    <property type="protein sequence ID" value="MBA2224745.1"/>
    <property type="molecule type" value="Genomic_DNA"/>
</dbReference>
<proteinExistence type="predicted"/>
<dbReference type="RefSeq" id="WP_194536168.1">
    <property type="nucleotide sequence ID" value="NZ_JACEFB010000001.1"/>
</dbReference>
<evidence type="ECO:0000313" key="1">
    <source>
        <dbReference type="EMBL" id="MBA2224745.1"/>
    </source>
</evidence>
<accession>A0A7V8VB17</accession>
<gene>
    <name evidence="1" type="ORF">H0921_01055</name>
</gene>
<dbReference type="Gene3D" id="1.25.10.10">
    <property type="entry name" value="Leucine-rich Repeat Variant"/>
    <property type="match status" value="1"/>
</dbReference>
<reference evidence="1 2" key="1">
    <citation type="submission" date="2020-07" db="EMBL/GenBank/DDBJ databases">
        <title>Thermogemmata thermophila gen. nov., sp. nov., a novel moderate thermophilic planctomycete from a Kamchatka hot spring.</title>
        <authorList>
            <person name="Elcheninov A.G."/>
            <person name="Podosokorskaya O.A."/>
            <person name="Kovaleva O.L."/>
            <person name="Novikov A."/>
            <person name="Bonch-Osmolovskaya E.A."/>
            <person name="Toshchakov S.V."/>
            <person name="Kublanov I.V."/>
        </authorList>
    </citation>
    <scope>NUCLEOTIDE SEQUENCE [LARGE SCALE GENOMIC DNA]</scope>
    <source>
        <strain evidence="1 2">2918</strain>
    </source>
</reference>
<dbReference type="Proteomes" id="UP000542342">
    <property type="component" value="Unassembled WGS sequence"/>
</dbReference>
<dbReference type="AlphaFoldDB" id="A0A7V8VB17"/>
<dbReference type="SUPFAM" id="SSF63829">
    <property type="entry name" value="Calcium-dependent phosphotriesterase"/>
    <property type="match status" value="1"/>
</dbReference>
<dbReference type="SUPFAM" id="SSF48371">
    <property type="entry name" value="ARM repeat"/>
    <property type="match status" value="1"/>
</dbReference>
<dbReference type="InterPro" id="IPR011989">
    <property type="entry name" value="ARM-like"/>
</dbReference>
<keyword evidence="2" id="KW-1185">Reference proteome</keyword>
<dbReference type="InterPro" id="IPR011042">
    <property type="entry name" value="6-blade_b-propeller_TolB-like"/>
</dbReference>
<comment type="caution">
    <text evidence="1">The sequence shown here is derived from an EMBL/GenBank/DDBJ whole genome shotgun (WGS) entry which is preliminary data.</text>
</comment>
<dbReference type="InterPro" id="IPR016024">
    <property type="entry name" value="ARM-type_fold"/>
</dbReference>